<dbReference type="EMBL" id="JACRTI010000028">
    <property type="protein sequence ID" value="MBC8602437.1"/>
    <property type="molecule type" value="Genomic_DNA"/>
</dbReference>
<name>A0A3D8HDN4_9BACT</name>
<evidence type="ECO:0000256" key="2">
    <source>
        <dbReference type="ARBA" id="ARBA00022833"/>
    </source>
</evidence>
<dbReference type="InterPro" id="IPR011051">
    <property type="entry name" value="RmlC_Cupin_sf"/>
</dbReference>
<keyword evidence="6" id="KW-1185">Reference proteome</keyword>
<sequence length="591" mass="68028">MKSYLHKKSNYNKYPSVNVPDIYISSCYLGWANIVNVLNQRLNAIDKPRKILVVECYQGILHDEVKKQFCLAFPDAFFIDSSEGMLSEQELNVKLQADITDDELFGYMTRFSIDCYFDEQKVCDLRNKIDRKQGLVIVYGTGAAYIQPETDLLVYADMARWEIQMRFRRNEISNVGVENRTERSALQYKRGFFVDWRICDRFKKRLMPHWDYVLDTNKAGEPKMATGDAVRAGLEQAIKQPFRVVPFFDPGPWGGQWMKEVCDLDRSIANYAWCFDCVPEENSLFLSFGNIKFEIPSINLVFAHPRELLGDPVHARFGDEFPIRFDFLDTMQGGNLSLQVHPLTEYIQEKFGMHYTQDESYYLLDAGEDAVVYLGLKENVDSKGMIKALEDAQISGKFDAEKFVGRYPVKKHDHVLIPGGTVHCSGANGMVLEISATPYIFTFKLWDWGRLGLDGRPRPINIEHGKNVIQWNRTESWVRKEVLNQVAFVAEGDGWREEHTGLHECEFIETRRHWFTKPVLHHTSGSVNVLNLVEGREVVVESPSGSFEPFVVHYAETFIIPEAVREYTIRPFGESEGTECATIKAFVKHHV</sequence>
<dbReference type="RefSeq" id="WP_115499942.1">
    <property type="nucleotide sequence ID" value="NZ_JACRTI010000028.1"/>
</dbReference>
<keyword evidence="4" id="KW-0413">Isomerase</keyword>
<dbReference type="PANTHER" id="PTHR42742:SF3">
    <property type="entry name" value="FRUCTOKINASE"/>
    <property type="match status" value="1"/>
</dbReference>
<reference evidence="4 5" key="1">
    <citation type="submission" date="2018-07" db="EMBL/GenBank/DDBJ databases">
        <title>Parabacteroides acidifaciens nov. sp., isolated from human feces.</title>
        <authorList>
            <person name="Wang Y.J."/>
        </authorList>
    </citation>
    <scope>NUCLEOTIDE SEQUENCE [LARGE SCALE GENOMIC DNA]</scope>
    <source>
        <strain evidence="4 5">426-9</strain>
    </source>
</reference>
<evidence type="ECO:0000313" key="4">
    <source>
        <dbReference type="EMBL" id="RDU48850.1"/>
    </source>
</evidence>
<dbReference type="EMBL" id="QREV01000028">
    <property type="protein sequence ID" value="RDU48850.1"/>
    <property type="molecule type" value="Genomic_DNA"/>
</dbReference>
<evidence type="ECO:0000256" key="1">
    <source>
        <dbReference type="ARBA" id="ARBA00022723"/>
    </source>
</evidence>
<comment type="caution">
    <text evidence="4">The sequence shown here is derived from an EMBL/GenBank/DDBJ whole genome shotgun (WGS) entry which is preliminary data.</text>
</comment>
<keyword evidence="2" id="KW-0862">Zinc</keyword>
<evidence type="ECO:0000313" key="3">
    <source>
        <dbReference type="EMBL" id="MBC8602437.1"/>
    </source>
</evidence>
<evidence type="ECO:0000313" key="6">
    <source>
        <dbReference type="Proteomes" id="UP000629596"/>
    </source>
</evidence>
<dbReference type="Gene3D" id="2.60.120.10">
    <property type="entry name" value="Jelly Rolls"/>
    <property type="match status" value="1"/>
</dbReference>
<dbReference type="InterPro" id="IPR051804">
    <property type="entry name" value="Carb_Metab_Reg_Kinase/Isom"/>
</dbReference>
<gene>
    <name evidence="4" type="ORF">DWU89_12350</name>
    <name evidence="3" type="ORF">H8784_12030</name>
</gene>
<reference evidence="3 6" key="2">
    <citation type="submission" date="2020-08" db="EMBL/GenBank/DDBJ databases">
        <title>Genome public.</title>
        <authorList>
            <person name="Liu C."/>
            <person name="Sun Q."/>
        </authorList>
    </citation>
    <scope>NUCLEOTIDE SEQUENCE [LARGE SCALE GENOMIC DNA]</scope>
    <source>
        <strain evidence="3 6">426_9</strain>
    </source>
</reference>
<protein>
    <submittedName>
        <fullName evidence="3 4">Mannose-6-phosphate isomerase</fullName>
    </submittedName>
</protein>
<accession>A0A3D8HDN4</accession>
<organism evidence="4 5">
    <name type="scientific">Parabacteroides acidifaciens</name>
    <dbReference type="NCBI Taxonomy" id="2290935"/>
    <lineage>
        <taxon>Bacteria</taxon>
        <taxon>Pseudomonadati</taxon>
        <taxon>Bacteroidota</taxon>
        <taxon>Bacteroidia</taxon>
        <taxon>Bacteroidales</taxon>
        <taxon>Tannerellaceae</taxon>
        <taxon>Parabacteroides</taxon>
    </lineage>
</organism>
<dbReference type="CDD" id="cd07010">
    <property type="entry name" value="cupin_PMI_type_I_N_bac"/>
    <property type="match status" value="1"/>
</dbReference>
<dbReference type="GO" id="GO:0046872">
    <property type="term" value="F:metal ion binding"/>
    <property type="evidence" value="ECO:0007669"/>
    <property type="project" value="UniProtKB-KW"/>
</dbReference>
<keyword evidence="1" id="KW-0479">Metal-binding</keyword>
<dbReference type="SUPFAM" id="SSF51182">
    <property type="entry name" value="RmlC-like cupins"/>
    <property type="match status" value="1"/>
</dbReference>
<proteinExistence type="predicted"/>
<dbReference type="Proteomes" id="UP000256321">
    <property type="component" value="Unassembled WGS sequence"/>
</dbReference>
<evidence type="ECO:0000313" key="5">
    <source>
        <dbReference type="Proteomes" id="UP000256321"/>
    </source>
</evidence>
<dbReference type="InterPro" id="IPR014710">
    <property type="entry name" value="RmlC-like_jellyroll"/>
</dbReference>
<dbReference type="PANTHER" id="PTHR42742">
    <property type="entry name" value="TRANSCRIPTIONAL REPRESSOR MPRA"/>
    <property type="match status" value="1"/>
</dbReference>
<dbReference type="Proteomes" id="UP000629596">
    <property type="component" value="Unassembled WGS sequence"/>
</dbReference>
<dbReference type="GO" id="GO:0016853">
    <property type="term" value="F:isomerase activity"/>
    <property type="evidence" value="ECO:0007669"/>
    <property type="project" value="UniProtKB-KW"/>
</dbReference>
<dbReference type="AlphaFoldDB" id="A0A3D8HDN4"/>